<dbReference type="GO" id="GO:0005737">
    <property type="term" value="C:cytoplasm"/>
    <property type="evidence" value="ECO:0007669"/>
    <property type="project" value="TreeGrafter"/>
</dbReference>
<dbReference type="SUPFAM" id="SSF52799">
    <property type="entry name" value="(Phosphotyrosine protein) phosphatases II"/>
    <property type="match status" value="1"/>
</dbReference>
<dbReference type="GO" id="GO:0033549">
    <property type="term" value="F:MAP kinase phosphatase activity"/>
    <property type="evidence" value="ECO:0007669"/>
    <property type="project" value="TreeGrafter"/>
</dbReference>
<organism evidence="10 11">
    <name type="scientific">Candidula unifasciata</name>
    <dbReference type="NCBI Taxonomy" id="100452"/>
    <lineage>
        <taxon>Eukaryota</taxon>
        <taxon>Metazoa</taxon>
        <taxon>Spiralia</taxon>
        <taxon>Lophotrochozoa</taxon>
        <taxon>Mollusca</taxon>
        <taxon>Gastropoda</taxon>
        <taxon>Heterobranchia</taxon>
        <taxon>Euthyneura</taxon>
        <taxon>Panpulmonata</taxon>
        <taxon>Eupulmonata</taxon>
        <taxon>Stylommatophora</taxon>
        <taxon>Helicina</taxon>
        <taxon>Helicoidea</taxon>
        <taxon>Geomitridae</taxon>
        <taxon>Candidula</taxon>
    </lineage>
</organism>
<dbReference type="InterPro" id="IPR029021">
    <property type="entry name" value="Prot-tyrosine_phosphatase-like"/>
</dbReference>
<dbReference type="PRINTS" id="PR01909">
    <property type="entry name" value="ADSPHPHTASEA"/>
</dbReference>
<evidence type="ECO:0000313" key="11">
    <source>
        <dbReference type="Proteomes" id="UP000678393"/>
    </source>
</evidence>
<dbReference type="InterPro" id="IPR016130">
    <property type="entry name" value="Tyr_Pase_AS"/>
</dbReference>
<feature type="active site" description="Phosphocysteine intermediate" evidence="6">
    <location>
        <position position="129"/>
    </location>
</feature>
<dbReference type="EC" id="3.1.3.16" evidence="7"/>
<feature type="domain" description="Tyrosine specific protein phosphatases" evidence="9">
    <location>
        <begin position="106"/>
        <end position="163"/>
    </location>
</feature>
<dbReference type="PANTHER" id="PTHR45682:SF1">
    <property type="entry name" value="DUAL SPECIFICITY PROTEIN PHOSPHATASE 3"/>
    <property type="match status" value="1"/>
</dbReference>
<dbReference type="GO" id="GO:0008138">
    <property type="term" value="F:protein tyrosine/serine/threonine phosphatase activity"/>
    <property type="evidence" value="ECO:0007669"/>
    <property type="project" value="UniProtKB-UniRule"/>
</dbReference>
<dbReference type="Pfam" id="PF00782">
    <property type="entry name" value="DSPc"/>
    <property type="match status" value="1"/>
</dbReference>
<dbReference type="EMBL" id="CAJHNH020001657">
    <property type="protein sequence ID" value="CAG5123930.1"/>
    <property type="molecule type" value="Genomic_DNA"/>
</dbReference>
<dbReference type="GO" id="GO:0004725">
    <property type="term" value="F:protein tyrosine phosphatase activity"/>
    <property type="evidence" value="ECO:0007669"/>
    <property type="project" value="UniProtKB-EC"/>
</dbReference>
<comment type="catalytic activity">
    <reaction evidence="4 7">
        <text>O-phospho-L-seryl-[protein] + H2O = L-seryl-[protein] + phosphate</text>
        <dbReference type="Rhea" id="RHEA:20629"/>
        <dbReference type="Rhea" id="RHEA-COMP:9863"/>
        <dbReference type="Rhea" id="RHEA-COMP:11604"/>
        <dbReference type="ChEBI" id="CHEBI:15377"/>
        <dbReference type="ChEBI" id="CHEBI:29999"/>
        <dbReference type="ChEBI" id="CHEBI:43474"/>
        <dbReference type="ChEBI" id="CHEBI:83421"/>
        <dbReference type="EC" id="3.1.3.16"/>
    </reaction>
</comment>
<evidence type="ECO:0000256" key="4">
    <source>
        <dbReference type="ARBA" id="ARBA00047761"/>
    </source>
</evidence>
<comment type="catalytic activity">
    <reaction evidence="5 7">
        <text>O-phospho-L-threonyl-[protein] + H2O = L-threonyl-[protein] + phosphate</text>
        <dbReference type="Rhea" id="RHEA:47004"/>
        <dbReference type="Rhea" id="RHEA-COMP:11060"/>
        <dbReference type="Rhea" id="RHEA-COMP:11605"/>
        <dbReference type="ChEBI" id="CHEBI:15377"/>
        <dbReference type="ChEBI" id="CHEBI:30013"/>
        <dbReference type="ChEBI" id="CHEBI:43474"/>
        <dbReference type="ChEBI" id="CHEBI:61977"/>
        <dbReference type="EC" id="3.1.3.16"/>
    </reaction>
</comment>
<dbReference type="AlphaFoldDB" id="A0A8S3Z837"/>
<dbReference type="PRINTS" id="PR01908">
    <property type="entry name" value="ADSPHPHTASE"/>
</dbReference>
<evidence type="ECO:0000256" key="1">
    <source>
        <dbReference type="ARBA" id="ARBA00008601"/>
    </source>
</evidence>
<proteinExistence type="inferred from homology"/>
<comment type="catalytic activity">
    <reaction evidence="7">
        <text>O-phospho-L-tyrosyl-[protein] + H2O = L-tyrosyl-[protein] + phosphate</text>
        <dbReference type="Rhea" id="RHEA:10684"/>
        <dbReference type="Rhea" id="RHEA-COMP:10136"/>
        <dbReference type="Rhea" id="RHEA-COMP:20101"/>
        <dbReference type="ChEBI" id="CHEBI:15377"/>
        <dbReference type="ChEBI" id="CHEBI:43474"/>
        <dbReference type="ChEBI" id="CHEBI:46858"/>
        <dbReference type="ChEBI" id="CHEBI:61978"/>
        <dbReference type="EC" id="3.1.3.48"/>
    </reaction>
</comment>
<protein>
    <recommendedName>
        <fullName evidence="7">Dual specificity protein phosphatase</fullName>
        <ecNumber evidence="7">3.1.3.16</ecNumber>
        <ecNumber evidence="7">3.1.3.48</ecNumber>
    </recommendedName>
</protein>
<keyword evidence="2 7" id="KW-0378">Hydrolase</keyword>
<dbReference type="InterPro" id="IPR000387">
    <property type="entry name" value="Tyr_Pase_dom"/>
</dbReference>
<dbReference type="PANTHER" id="PTHR45682">
    <property type="entry name" value="AGAP008228-PA"/>
    <property type="match status" value="1"/>
</dbReference>
<dbReference type="CDD" id="cd14515">
    <property type="entry name" value="DUSP3-like"/>
    <property type="match status" value="1"/>
</dbReference>
<evidence type="ECO:0000256" key="7">
    <source>
        <dbReference type="RuleBase" id="RU366038"/>
    </source>
</evidence>
<evidence type="ECO:0000259" key="9">
    <source>
        <dbReference type="PROSITE" id="PS50056"/>
    </source>
</evidence>
<evidence type="ECO:0000259" key="8">
    <source>
        <dbReference type="PROSITE" id="PS50054"/>
    </source>
</evidence>
<evidence type="ECO:0000256" key="6">
    <source>
        <dbReference type="PIRSR" id="PIRSR620405-1"/>
    </source>
</evidence>
<gene>
    <name evidence="10" type="ORF">CUNI_LOCUS9488</name>
</gene>
<dbReference type="OrthoDB" id="426001at2759"/>
<comment type="caution">
    <text evidence="10">The sequence shown here is derived from an EMBL/GenBank/DDBJ whole genome shotgun (WGS) entry which is preliminary data.</text>
</comment>
<dbReference type="EC" id="3.1.3.48" evidence="7"/>
<dbReference type="GO" id="GO:0004722">
    <property type="term" value="F:protein serine/threonine phosphatase activity"/>
    <property type="evidence" value="ECO:0007669"/>
    <property type="project" value="UniProtKB-EC"/>
</dbReference>
<keyword evidence="11" id="KW-1185">Reference proteome</keyword>
<dbReference type="InterPro" id="IPR000340">
    <property type="entry name" value="Dual-sp_phosphatase_cat-dom"/>
</dbReference>
<evidence type="ECO:0000313" key="10">
    <source>
        <dbReference type="EMBL" id="CAG5123930.1"/>
    </source>
</evidence>
<dbReference type="PROSITE" id="PS50056">
    <property type="entry name" value="TYR_PHOSPHATASE_2"/>
    <property type="match status" value="1"/>
</dbReference>
<evidence type="ECO:0000256" key="5">
    <source>
        <dbReference type="ARBA" id="ARBA00048336"/>
    </source>
</evidence>
<dbReference type="GO" id="GO:0043409">
    <property type="term" value="P:negative regulation of MAPK cascade"/>
    <property type="evidence" value="ECO:0007669"/>
    <property type="project" value="TreeGrafter"/>
</dbReference>
<dbReference type="Gene3D" id="3.90.190.10">
    <property type="entry name" value="Protein tyrosine phosphatase superfamily"/>
    <property type="match status" value="1"/>
</dbReference>
<name>A0A8S3Z837_9EUPU</name>
<dbReference type="PROSITE" id="PS00383">
    <property type="entry name" value="TYR_PHOSPHATASE_1"/>
    <property type="match status" value="1"/>
</dbReference>
<dbReference type="PROSITE" id="PS50054">
    <property type="entry name" value="TYR_PHOSPHATASE_DUAL"/>
    <property type="match status" value="1"/>
</dbReference>
<keyword evidence="3 7" id="KW-0904">Protein phosphatase</keyword>
<comment type="similarity">
    <text evidence="1 7">Belongs to the protein-tyrosine phosphatase family. Non-receptor class dual specificity subfamily.</text>
</comment>
<accession>A0A8S3Z837</accession>
<dbReference type="InterPro" id="IPR020422">
    <property type="entry name" value="TYR_PHOSPHATASE_DUAL_dom"/>
</dbReference>
<comment type="function">
    <text evidence="7">Dual specificity phosphatase able to dephosphorylate phosphotyrosine, phosphoserine and phosphothreonine residues, with a preference for phosphotyrosine as a substrate.</text>
</comment>
<sequence length="212" mass="23418">MTTLCDDDDRPCTIAELENIITAPSAGLTLYPGRAYDEVYDGIFIGEGDSAQSISCMRRLGVTHVLNAAQGTDIFHVNTSQATYTRAKLYFLGIEATDFINFDLSKHFLTAANFIEAALQAGGKVFVHCVQGVSRSATLVIAYLMIKKHMTVQEALRLVREKREICPNPGFLQQLCCLNEDLKKSGHFIPNTNPAKDCLPVISGPVVYKWQK</sequence>
<reference evidence="10" key="1">
    <citation type="submission" date="2021-04" db="EMBL/GenBank/DDBJ databases">
        <authorList>
            <consortium name="Molecular Ecology Group"/>
        </authorList>
    </citation>
    <scope>NUCLEOTIDE SEQUENCE</scope>
</reference>
<feature type="domain" description="Tyrosine-protein phosphatase" evidence="8">
    <location>
        <begin position="35"/>
        <end position="184"/>
    </location>
</feature>
<dbReference type="Proteomes" id="UP000678393">
    <property type="component" value="Unassembled WGS sequence"/>
</dbReference>
<dbReference type="InterPro" id="IPR020405">
    <property type="entry name" value="Atypical_DUSP_subfamA"/>
</dbReference>
<dbReference type="SMART" id="SM00195">
    <property type="entry name" value="DSPc"/>
    <property type="match status" value="1"/>
</dbReference>
<evidence type="ECO:0000256" key="2">
    <source>
        <dbReference type="ARBA" id="ARBA00022801"/>
    </source>
</evidence>
<evidence type="ECO:0000256" key="3">
    <source>
        <dbReference type="ARBA" id="ARBA00022912"/>
    </source>
</evidence>